<evidence type="ECO:0000313" key="2">
    <source>
        <dbReference type="Proteomes" id="UP000238916"/>
    </source>
</evidence>
<proteinExistence type="predicted"/>
<reference evidence="2" key="1">
    <citation type="submission" date="2018-02" db="EMBL/GenBank/DDBJ databases">
        <authorList>
            <person name="Hausmann B."/>
        </authorList>
    </citation>
    <scope>NUCLEOTIDE SEQUENCE [LARGE SCALE GENOMIC DNA]</scope>
    <source>
        <strain evidence="2">Peat soil MAG SbF1</strain>
    </source>
</reference>
<protein>
    <submittedName>
        <fullName evidence="1">Uncharacterized protein</fullName>
    </submittedName>
</protein>
<gene>
    <name evidence="1" type="ORF">SBF1_800086</name>
</gene>
<accession>A0A2U3LT05</accession>
<dbReference type="AlphaFoldDB" id="A0A2U3LT05"/>
<organism evidence="1 2">
    <name type="scientific">Candidatus Desulfosporosinus infrequens</name>
    <dbReference type="NCBI Taxonomy" id="2043169"/>
    <lineage>
        <taxon>Bacteria</taxon>
        <taxon>Bacillati</taxon>
        <taxon>Bacillota</taxon>
        <taxon>Clostridia</taxon>
        <taxon>Eubacteriales</taxon>
        <taxon>Desulfitobacteriaceae</taxon>
        <taxon>Desulfosporosinus</taxon>
    </lineage>
</organism>
<evidence type="ECO:0000313" key="1">
    <source>
        <dbReference type="EMBL" id="SPF54988.1"/>
    </source>
</evidence>
<sequence length="60" mass="6885">MNSWEVEKPLTVRGKKLTKTGFTENFCYSQKDDKLQNKPCDVTDGKGDFRSLRDTITQQG</sequence>
<dbReference type="Proteomes" id="UP000238916">
    <property type="component" value="Unassembled WGS sequence"/>
</dbReference>
<dbReference type="EMBL" id="OMOF01000779">
    <property type="protein sequence ID" value="SPF54988.1"/>
    <property type="molecule type" value="Genomic_DNA"/>
</dbReference>
<name>A0A2U3LT05_9FIRM</name>